<name>A0A9X0ATM3_9HELO</name>
<keyword evidence="2" id="KW-1185">Reference proteome</keyword>
<reference evidence="1" key="1">
    <citation type="submission" date="2022-11" db="EMBL/GenBank/DDBJ databases">
        <title>Genome Resource of Sclerotinia nivalis Strain SnTB1, a Plant Pathogen Isolated from American Ginseng.</title>
        <authorList>
            <person name="Fan S."/>
        </authorList>
    </citation>
    <scope>NUCLEOTIDE SEQUENCE</scope>
    <source>
        <strain evidence="1">SnTB1</strain>
    </source>
</reference>
<protein>
    <submittedName>
        <fullName evidence="1">Uncharacterized protein</fullName>
    </submittedName>
</protein>
<comment type="caution">
    <text evidence="1">The sequence shown here is derived from an EMBL/GenBank/DDBJ whole genome shotgun (WGS) entry which is preliminary data.</text>
</comment>
<gene>
    <name evidence="1" type="ORF">OCU04_003825</name>
</gene>
<sequence length="75" mass="8794">MLVKHGKEYDIKSDFAEDLYQRYVRVVRQGSETHHTLLRQLAVDFRKACVTFYGVHNEVTIKSTLQLAELDEHSE</sequence>
<proteinExistence type="predicted"/>
<evidence type="ECO:0000313" key="2">
    <source>
        <dbReference type="Proteomes" id="UP001152300"/>
    </source>
</evidence>
<dbReference type="Proteomes" id="UP001152300">
    <property type="component" value="Unassembled WGS sequence"/>
</dbReference>
<accession>A0A9X0ATM3</accession>
<dbReference type="OrthoDB" id="2546325at2759"/>
<dbReference type="EMBL" id="JAPEIS010000003">
    <property type="protein sequence ID" value="KAJ8068258.1"/>
    <property type="molecule type" value="Genomic_DNA"/>
</dbReference>
<dbReference type="AlphaFoldDB" id="A0A9X0ATM3"/>
<organism evidence="1 2">
    <name type="scientific">Sclerotinia nivalis</name>
    <dbReference type="NCBI Taxonomy" id="352851"/>
    <lineage>
        <taxon>Eukaryota</taxon>
        <taxon>Fungi</taxon>
        <taxon>Dikarya</taxon>
        <taxon>Ascomycota</taxon>
        <taxon>Pezizomycotina</taxon>
        <taxon>Leotiomycetes</taxon>
        <taxon>Helotiales</taxon>
        <taxon>Sclerotiniaceae</taxon>
        <taxon>Sclerotinia</taxon>
    </lineage>
</organism>
<evidence type="ECO:0000313" key="1">
    <source>
        <dbReference type="EMBL" id="KAJ8068258.1"/>
    </source>
</evidence>